<sequence length="342" mass="37329">MALPVGRALRTAVVCSDRRAKLERARGYPYARPPSSYALIRHTPYCFEDRLWLGAGGFETLRVSKLGGGSVELRIDEALGAEGMAWTASSSWTPVLAIGSNAGHSQLCRKYPTDLFPDGVVIPVVRSVLHDFDVCYAPIITSYGSVAATLQHSPGTAVELFVTFLDDAALAHMHKTEGAYDLQELSGIKLEIGTSLEGWMRGAQPATTLSSALTYVHQHGAVRLPCGGAKSPVALEEINAEKRRFHSLSQVEMQGALRFCLGHHEEEAGAELKDLPHWPKSTADTKLWKDDIELDDWILRNIDDEAVRKAYLPRLVATAHAFQFSGAVKLASLGDMYSANVK</sequence>
<dbReference type="AlphaFoldDB" id="A0A7S1SN07"/>
<name>A0A7S1SN07_9CHLO</name>
<evidence type="ECO:0000313" key="1">
    <source>
        <dbReference type="EMBL" id="CAD9203722.1"/>
    </source>
</evidence>
<accession>A0A7S1SN07</accession>
<reference evidence="1" key="1">
    <citation type="submission" date="2021-01" db="EMBL/GenBank/DDBJ databases">
        <authorList>
            <person name="Corre E."/>
            <person name="Pelletier E."/>
            <person name="Niang G."/>
            <person name="Scheremetjew M."/>
            <person name="Finn R."/>
            <person name="Kale V."/>
            <person name="Holt S."/>
            <person name="Cochrane G."/>
            <person name="Meng A."/>
            <person name="Brown T."/>
            <person name="Cohen L."/>
        </authorList>
    </citation>
    <scope>NUCLEOTIDE SEQUENCE</scope>
    <source>
        <strain evidence="1">PLY429</strain>
    </source>
</reference>
<protein>
    <submittedName>
        <fullName evidence="1">Uncharacterized protein</fullName>
    </submittedName>
</protein>
<gene>
    <name evidence="1" type="ORF">TCHU04912_LOCUS5957</name>
</gene>
<dbReference type="EMBL" id="HBGG01011687">
    <property type="protein sequence ID" value="CAD9203722.1"/>
    <property type="molecule type" value="Transcribed_RNA"/>
</dbReference>
<organism evidence="1">
    <name type="scientific">Tetraselmis chuii</name>
    <dbReference type="NCBI Taxonomy" id="63592"/>
    <lineage>
        <taxon>Eukaryota</taxon>
        <taxon>Viridiplantae</taxon>
        <taxon>Chlorophyta</taxon>
        <taxon>core chlorophytes</taxon>
        <taxon>Chlorodendrophyceae</taxon>
        <taxon>Chlorodendrales</taxon>
        <taxon>Chlorodendraceae</taxon>
        <taxon>Tetraselmis</taxon>
    </lineage>
</organism>
<proteinExistence type="predicted"/>